<accession>A0ABS7T3V8</accession>
<sequence>MPIVIETEETRVVQLEELIERLDRDLDTRCHDSMAAAASDLKALANNRTFLADVVARELKDLATMQRGNTYTPQVVMLHLNPCKNYFLRANIWPSAHDAVMQASGPDPFFYHKPHDHNFNFLTVGYHGPGYWSDYYEYDYDKVAGYPGEPMGLRFVERSALDQGKVMLYRAFIDVHDQLPADELSISLNIMENTLRPVVTDQYAADTATGVIKKMVNRNNMVCVLSVAAAIGDENTVEIIDHISRNHVNPRIRFAALKSLSSRVEDPDRRIELMMQGMRDSSILVRESSRVEIHKVRAPRQEIEHAFS</sequence>
<proteinExistence type="predicted"/>
<organism evidence="1 2">
    <name type="scientific">Novilysobacter selenitireducens</name>
    <dbReference type="NCBI Taxonomy" id="2872639"/>
    <lineage>
        <taxon>Bacteria</taxon>
        <taxon>Pseudomonadati</taxon>
        <taxon>Pseudomonadota</taxon>
        <taxon>Gammaproteobacteria</taxon>
        <taxon>Lysobacterales</taxon>
        <taxon>Lysobacteraceae</taxon>
        <taxon>Novilysobacter</taxon>
    </lineage>
</organism>
<reference evidence="1 2" key="1">
    <citation type="submission" date="2021-09" db="EMBL/GenBank/DDBJ databases">
        <title>Lysobacter sp. 13A isolated from the river sediment.</title>
        <authorList>
            <person name="Liu H."/>
            <person name="Li S."/>
            <person name="Mao S."/>
        </authorList>
    </citation>
    <scope>NUCLEOTIDE SEQUENCE [LARGE SCALE GENOMIC DNA]</scope>
    <source>
        <strain evidence="1 2">13A</strain>
    </source>
</reference>
<protein>
    <submittedName>
        <fullName evidence="1">Transposase</fullName>
    </submittedName>
</protein>
<dbReference type="EMBL" id="JAINZW010000001">
    <property type="protein sequence ID" value="MBZ4038542.1"/>
    <property type="molecule type" value="Genomic_DNA"/>
</dbReference>
<evidence type="ECO:0000313" key="2">
    <source>
        <dbReference type="Proteomes" id="UP001430954"/>
    </source>
</evidence>
<evidence type="ECO:0000313" key="1">
    <source>
        <dbReference type="EMBL" id="MBZ4038542.1"/>
    </source>
</evidence>
<dbReference type="RefSeq" id="WP_223674721.1">
    <property type="nucleotide sequence ID" value="NZ_JAINZW010000001.1"/>
</dbReference>
<name>A0ABS7T3V8_9GAMM</name>
<keyword evidence="2" id="KW-1185">Reference proteome</keyword>
<gene>
    <name evidence="1" type="ORF">K6753_03185</name>
</gene>
<dbReference type="Proteomes" id="UP001430954">
    <property type="component" value="Unassembled WGS sequence"/>
</dbReference>
<comment type="caution">
    <text evidence="1">The sequence shown here is derived from an EMBL/GenBank/DDBJ whole genome shotgun (WGS) entry which is preliminary data.</text>
</comment>